<organism evidence="1 2">
    <name type="scientific">Microbacterium allomyrinae</name>
    <dbReference type="NCBI Taxonomy" id="2830666"/>
    <lineage>
        <taxon>Bacteria</taxon>
        <taxon>Bacillati</taxon>
        <taxon>Actinomycetota</taxon>
        <taxon>Actinomycetes</taxon>
        <taxon>Micrococcales</taxon>
        <taxon>Microbacteriaceae</taxon>
        <taxon>Microbacterium</taxon>
    </lineage>
</organism>
<dbReference type="EMBL" id="JAGTTN010000001">
    <property type="protein sequence ID" value="MCC2030617.1"/>
    <property type="molecule type" value="Genomic_DNA"/>
</dbReference>
<name>A0A9X1LRS6_9MICO</name>
<sequence>MSGVSPSTGVLAARIGLEAAIRAALDGEAVDIYAGFLGVPETTDWVALGEANADIDPANVSSRRQLDERITLAVNVGAWVAGNDDDTARAAWDRAFALLDLIQRYVRTGDNTTLGDAVLWCLPGSFDADGDAYSGGFQVEIAATFICSHRVRT</sequence>
<protein>
    <submittedName>
        <fullName evidence="1">Uncharacterized protein</fullName>
    </submittedName>
</protein>
<dbReference type="RefSeq" id="WP_229382527.1">
    <property type="nucleotide sequence ID" value="NZ_JAGTTN010000001.1"/>
</dbReference>
<proteinExistence type="predicted"/>
<accession>A0A9X1LRS6</accession>
<comment type="caution">
    <text evidence="1">The sequence shown here is derived from an EMBL/GenBank/DDBJ whole genome shotgun (WGS) entry which is preliminary data.</text>
</comment>
<dbReference type="Proteomes" id="UP001139354">
    <property type="component" value="Unassembled WGS sequence"/>
</dbReference>
<dbReference type="AlphaFoldDB" id="A0A9X1LRS6"/>
<reference evidence="1" key="1">
    <citation type="submission" date="2021-04" db="EMBL/GenBank/DDBJ databases">
        <title>Microbacterium tenobrionis sp. nov. and Microbacterium allomyrinae sp. nov., isolated from larvae of Tenobrio molitor and Allomyrina dichotoma, respectively.</title>
        <authorList>
            <person name="Lee S.D."/>
        </authorList>
    </citation>
    <scope>NUCLEOTIDE SEQUENCE</scope>
    <source>
        <strain evidence="1">BWT-G7</strain>
    </source>
</reference>
<evidence type="ECO:0000313" key="2">
    <source>
        <dbReference type="Proteomes" id="UP001139354"/>
    </source>
</evidence>
<evidence type="ECO:0000313" key="1">
    <source>
        <dbReference type="EMBL" id="MCC2030617.1"/>
    </source>
</evidence>
<gene>
    <name evidence="1" type="ORF">KEC57_00290</name>
</gene>
<keyword evidence="2" id="KW-1185">Reference proteome</keyword>